<comment type="caution">
    <text evidence="4">The sequence shown here is derived from an EMBL/GenBank/DDBJ whole genome shotgun (WGS) entry which is preliminary data.</text>
</comment>
<dbReference type="InterPro" id="IPR050776">
    <property type="entry name" value="Ank_Repeat/CDKN_Inhibitor"/>
</dbReference>
<accession>A0ABN9LR00</accession>
<evidence type="ECO:0000256" key="3">
    <source>
        <dbReference type="PROSITE-ProRule" id="PRU00023"/>
    </source>
</evidence>
<dbReference type="InterPro" id="IPR036770">
    <property type="entry name" value="Ankyrin_rpt-contain_sf"/>
</dbReference>
<dbReference type="InterPro" id="IPR002110">
    <property type="entry name" value="Ankyrin_rpt"/>
</dbReference>
<proteinExistence type="predicted"/>
<dbReference type="EMBL" id="CAUEEQ010028431">
    <property type="protein sequence ID" value="CAJ0948417.1"/>
    <property type="molecule type" value="Genomic_DNA"/>
</dbReference>
<evidence type="ECO:0000256" key="2">
    <source>
        <dbReference type="ARBA" id="ARBA00023043"/>
    </source>
</evidence>
<organism evidence="4 5">
    <name type="scientific">Ranitomeya imitator</name>
    <name type="common">mimic poison frog</name>
    <dbReference type="NCBI Taxonomy" id="111125"/>
    <lineage>
        <taxon>Eukaryota</taxon>
        <taxon>Metazoa</taxon>
        <taxon>Chordata</taxon>
        <taxon>Craniata</taxon>
        <taxon>Vertebrata</taxon>
        <taxon>Euteleostomi</taxon>
        <taxon>Amphibia</taxon>
        <taxon>Batrachia</taxon>
        <taxon>Anura</taxon>
        <taxon>Neobatrachia</taxon>
        <taxon>Hyloidea</taxon>
        <taxon>Dendrobatidae</taxon>
        <taxon>Dendrobatinae</taxon>
        <taxon>Ranitomeya</taxon>
    </lineage>
</organism>
<dbReference type="PANTHER" id="PTHR24201:SF8">
    <property type="entry name" value="CYCLIN-DEPENDENT KINASE 4 INHIBITOR B"/>
    <property type="match status" value="1"/>
</dbReference>
<evidence type="ECO:0000313" key="5">
    <source>
        <dbReference type="Proteomes" id="UP001176940"/>
    </source>
</evidence>
<keyword evidence="1" id="KW-0677">Repeat</keyword>
<dbReference type="PROSITE" id="PS50088">
    <property type="entry name" value="ANK_REPEAT"/>
    <property type="match status" value="1"/>
</dbReference>
<evidence type="ECO:0000256" key="1">
    <source>
        <dbReference type="ARBA" id="ARBA00022737"/>
    </source>
</evidence>
<evidence type="ECO:0000313" key="4">
    <source>
        <dbReference type="EMBL" id="CAJ0948417.1"/>
    </source>
</evidence>
<reference evidence="4" key="1">
    <citation type="submission" date="2023-07" db="EMBL/GenBank/DDBJ databases">
        <authorList>
            <person name="Stuckert A."/>
        </authorList>
    </citation>
    <scope>NUCLEOTIDE SEQUENCE</scope>
</reference>
<sequence>MTSLQCALCAEQSRGSENVLQRPEQRVNGKRVGLASEAEKDNPKMIQILLDFSANPNIADPLTGRFPVHGAALGGSVDTLIVLLKGKAYIHIPDNEGCLPMDLAPSHVVTDLQARGILSDSKEHIMQDTMEPMIAINSTNIH</sequence>
<protein>
    <submittedName>
        <fullName evidence="4">Uncharacterized protein</fullName>
    </submittedName>
</protein>
<dbReference type="SUPFAM" id="SSF48403">
    <property type="entry name" value="Ankyrin repeat"/>
    <property type="match status" value="1"/>
</dbReference>
<keyword evidence="2 3" id="KW-0040">ANK repeat</keyword>
<dbReference type="Gene3D" id="1.25.40.20">
    <property type="entry name" value="Ankyrin repeat-containing domain"/>
    <property type="match status" value="1"/>
</dbReference>
<name>A0ABN9LR00_9NEOB</name>
<dbReference type="PANTHER" id="PTHR24201">
    <property type="entry name" value="ANK_REP_REGION DOMAIN-CONTAINING PROTEIN"/>
    <property type="match status" value="1"/>
</dbReference>
<feature type="repeat" description="ANK" evidence="3">
    <location>
        <begin position="63"/>
        <end position="95"/>
    </location>
</feature>
<gene>
    <name evidence="4" type="ORF">RIMI_LOCUS12145015</name>
</gene>
<keyword evidence="5" id="KW-1185">Reference proteome</keyword>
<dbReference type="Proteomes" id="UP001176940">
    <property type="component" value="Unassembled WGS sequence"/>
</dbReference>